<accession>A0A4V6ER15</accession>
<dbReference type="InterPro" id="IPR011990">
    <property type="entry name" value="TPR-like_helical_dom_sf"/>
</dbReference>
<protein>
    <submittedName>
        <fullName evidence="2">Copper amine oxidase N-terminal domain-containing protein</fullName>
    </submittedName>
</protein>
<sequence>MKIVSRILLFTIISIQIILLMINPIYAKDNYIYVNTNKSISIKPKIINNKPYIPLRTALEAYGWEVTWNSANKSITCIREADKVIFTVNNRTAEINNVKTHINSSPIIISGVTYIESKLLATQFGIKVRWNKTDNFIVVSNDVYSNIAVKGNGNIIVAGNGIIVNIIEPYGIDTLNDMLDYADSMLAKNLVDDAVIQYKSILDNISLNEDPNIYAHIMNNLGNAYTLKSEIRNKVSNINYAISYYKQALEIYSSDANSLKYSIASINLGNAYNVLWEVSREEEHLKMALEYFSNASINDLSKNYILEYATLQNNIGITYFRLNQKNLSEESLLTALNIYNDYLNIYNFSETPLECASIHKKTGDIYKLLFSFSPSDLYIQSAIDSYKQALNVFTVESYPKEYAKLHQSLGDVFSIQLAKWNTDSFNKPYLAEYLSSNTFAQVNSIKLPSLVKPTLLELIKNEYTESLLIYTYEKYPIGYAYSNYLLAAVYSHLIINQNEKEYLSSALSAYNNSLKVYTEQDYPVLNSLINQKVNEMVNIN</sequence>
<name>A0A4V6ER15_9FIRM</name>
<dbReference type="Pfam" id="PF07833">
    <property type="entry name" value="Cu_amine_oxidN1"/>
    <property type="match status" value="1"/>
</dbReference>
<dbReference type="SUPFAM" id="SSF48452">
    <property type="entry name" value="TPR-like"/>
    <property type="match status" value="1"/>
</dbReference>
<dbReference type="OrthoDB" id="1737181at2"/>
<organism evidence="2 3">
    <name type="scientific">Ruminiclostridium herbifermentans</name>
    <dbReference type="NCBI Taxonomy" id="2488810"/>
    <lineage>
        <taxon>Bacteria</taxon>
        <taxon>Bacillati</taxon>
        <taxon>Bacillota</taxon>
        <taxon>Clostridia</taxon>
        <taxon>Eubacteriales</taxon>
        <taxon>Oscillospiraceae</taxon>
        <taxon>Ruminiclostridium</taxon>
    </lineage>
</organism>
<dbReference type="InterPro" id="IPR036582">
    <property type="entry name" value="Mao_N_sf"/>
</dbReference>
<dbReference type="Gene3D" id="1.25.40.10">
    <property type="entry name" value="Tetratricopeptide repeat domain"/>
    <property type="match status" value="2"/>
</dbReference>
<reference evidence="2 3" key="1">
    <citation type="submission" date="2020-09" db="EMBL/GenBank/DDBJ databases">
        <title>Characterization and genome sequencing of Ruminiclostridium sp. nov. MA18.</title>
        <authorList>
            <person name="Rettenmaier R."/>
            <person name="Kowollik M.-L."/>
            <person name="Liebl W."/>
            <person name="Zverlov V."/>
        </authorList>
    </citation>
    <scope>NUCLEOTIDE SEQUENCE [LARGE SCALE GENOMIC DNA]</scope>
    <source>
        <strain evidence="2 3">MA18</strain>
    </source>
</reference>
<feature type="domain" description="Copper amine oxidase-like N-terminal" evidence="1">
    <location>
        <begin position="37"/>
        <end position="137"/>
    </location>
</feature>
<evidence type="ECO:0000259" key="1">
    <source>
        <dbReference type="Pfam" id="PF07833"/>
    </source>
</evidence>
<dbReference type="SMART" id="SM00028">
    <property type="entry name" value="TPR"/>
    <property type="match status" value="3"/>
</dbReference>
<proteinExistence type="predicted"/>
<evidence type="ECO:0000313" key="2">
    <source>
        <dbReference type="EMBL" id="QNU65465.1"/>
    </source>
</evidence>
<dbReference type="EMBL" id="CP061336">
    <property type="protein sequence ID" value="QNU65465.1"/>
    <property type="molecule type" value="Genomic_DNA"/>
</dbReference>
<dbReference type="InterPro" id="IPR019734">
    <property type="entry name" value="TPR_rpt"/>
</dbReference>
<dbReference type="InterPro" id="IPR012854">
    <property type="entry name" value="Cu_amine_oxidase-like_N"/>
</dbReference>
<dbReference type="SUPFAM" id="SSF55383">
    <property type="entry name" value="Copper amine oxidase, domain N"/>
    <property type="match status" value="1"/>
</dbReference>
<keyword evidence="3" id="KW-1185">Reference proteome</keyword>
<dbReference type="Proteomes" id="UP000306409">
    <property type="component" value="Chromosome"/>
</dbReference>
<dbReference type="Gene3D" id="3.30.457.10">
    <property type="entry name" value="Copper amine oxidase-like, N-terminal domain"/>
    <property type="match status" value="1"/>
</dbReference>
<evidence type="ECO:0000313" key="3">
    <source>
        <dbReference type="Proteomes" id="UP000306409"/>
    </source>
</evidence>
<dbReference type="KEGG" id="rher:EHE19_011040"/>
<dbReference type="AlphaFoldDB" id="A0A4V6ER15"/>
<gene>
    <name evidence="2" type="ORF">EHE19_011040</name>
</gene>
<dbReference type="RefSeq" id="WP_137695887.1">
    <property type="nucleotide sequence ID" value="NZ_CP061336.1"/>
</dbReference>